<evidence type="ECO:0000313" key="3">
    <source>
        <dbReference type="Proteomes" id="UP000014480"/>
    </source>
</evidence>
<organism evidence="2 3">
    <name type="scientific">Colletotrichum orbiculare (strain 104-T / ATCC 96160 / CBS 514.97 / LARS 414 / MAFF 240422)</name>
    <name type="common">Cucumber anthracnose fungus</name>
    <name type="synonym">Colletotrichum lagenarium</name>
    <dbReference type="NCBI Taxonomy" id="1213857"/>
    <lineage>
        <taxon>Eukaryota</taxon>
        <taxon>Fungi</taxon>
        <taxon>Dikarya</taxon>
        <taxon>Ascomycota</taxon>
        <taxon>Pezizomycotina</taxon>
        <taxon>Sordariomycetes</taxon>
        <taxon>Hypocreomycetidae</taxon>
        <taxon>Glomerellales</taxon>
        <taxon>Glomerellaceae</taxon>
        <taxon>Colletotrichum</taxon>
        <taxon>Colletotrichum orbiculare species complex</taxon>
    </lineage>
</organism>
<dbReference type="PROSITE" id="PS51481">
    <property type="entry name" value="DHAK"/>
    <property type="match status" value="1"/>
</dbReference>
<feature type="domain" description="DhaK" evidence="1">
    <location>
        <begin position="16"/>
        <end position="164"/>
    </location>
</feature>
<dbReference type="STRING" id="1213857.A0A484FCF8"/>
<dbReference type="GO" id="GO:0019563">
    <property type="term" value="P:glycerol catabolic process"/>
    <property type="evidence" value="ECO:0007669"/>
    <property type="project" value="TreeGrafter"/>
</dbReference>
<accession>A0A484FCF8</accession>
<gene>
    <name evidence="2" type="primary">DAK-0</name>
    <name evidence="2" type="ORF">Cob_v011524</name>
</gene>
<dbReference type="SUPFAM" id="SSF82549">
    <property type="entry name" value="DAK1/DegV-like"/>
    <property type="match status" value="1"/>
</dbReference>
<keyword evidence="3" id="KW-1185">Reference proteome</keyword>
<protein>
    <submittedName>
        <fullName evidence="2">Dihydroxyacetone kinase</fullName>
    </submittedName>
</protein>
<dbReference type="OrthoDB" id="1724672at2759"/>
<dbReference type="Gene3D" id="3.40.50.10440">
    <property type="entry name" value="Dihydroxyacetone kinase, domain 1"/>
    <property type="match status" value="1"/>
</dbReference>
<keyword evidence="2" id="KW-0418">Kinase</keyword>
<dbReference type="AlphaFoldDB" id="A0A484FCF8"/>
<dbReference type="Proteomes" id="UP000014480">
    <property type="component" value="Unassembled WGS sequence"/>
</dbReference>
<dbReference type="GO" id="GO:0004371">
    <property type="term" value="F:glycerone kinase activity"/>
    <property type="evidence" value="ECO:0007669"/>
    <property type="project" value="InterPro"/>
</dbReference>
<sequence length="164" mass="17443">MDLRERRIAHYSPDTTANTLVPRALRALASANAHLKLNEAEGVVAHAHNDLSVMSIMGGWRSGHEPAWSGFVREGLWSAVACGDIFASSSTKQVLEAMGLAPLDAGTILLITNYTGDRLHSGLAAERARVAVMLSSCQPRTTCQSEGARVVESEGEGCLDTSLP</sequence>
<reference evidence="3" key="1">
    <citation type="journal article" date="2013" name="New Phytol.">
        <title>Comparative genomic and transcriptomic analyses reveal the hemibiotrophic stage shift of Colletotrichum fungi.</title>
        <authorList>
            <person name="Gan P."/>
            <person name="Ikeda K."/>
            <person name="Irieda H."/>
            <person name="Narusaka M."/>
            <person name="O'Connell R.J."/>
            <person name="Narusaka Y."/>
            <person name="Takano Y."/>
            <person name="Kubo Y."/>
            <person name="Shirasu K."/>
        </authorList>
    </citation>
    <scope>NUCLEOTIDE SEQUENCE [LARGE SCALE GENOMIC DNA]</scope>
    <source>
        <strain evidence="3">104-T / ATCC 96160 / CBS 514.97 / LARS 414 / MAFF 240422</strain>
    </source>
</reference>
<dbReference type="EMBL" id="AMCV02000039">
    <property type="protein sequence ID" value="TDZ15702.1"/>
    <property type="molecule type" value="Genomic_DNA"/>
</dbReference>
<name>A0A484FCF8_COLOR</name>
<dbReference type="InterPro" id="IPR004006">
    <property type="entry name" value="DhaK_dom"/>
</dbReference>
<dbReference type="Pfam" id="PF02733">
    <property type="entry name" value="Dak1"/>
    <property type="match status" value="1"/>
</dbReference>
<dbReference type="InterPro" id="IPR050861">
    <property type="entry name" value="Dihydroxyacetone_Kinase"/>
</dbReference>
<keyword evidence="2" id="KW-0808">Transferase</keyword>
<comment type="caution">
    <text evidence="2">The sequence shown here is derived from an EMBL/GenBank/DDBJ whole genome shotgun (WGS) entry which is preliminary data.</text>
</comment>
<dbReference type="PANTHER" id="PTHR28629:SF4">
    <property type="entry name" value="TRIOKINASE_FMN CYCLASE"/>
    <property type="match status" value="1"/>
</dbReference>
<evidence type="ECO:0000259" key="1">
    <source>
        <dbReference type="PROSITE" id="PS51481"/>
    </source>
</evidence>
<evidence type="ECO:0000313" key="2">
    <source>
        <dbReference type="EMBL" id="TDZ15702.1"/>
    </source>
</evidence>
<dbReference type="PANTHER" id="PTHR28629">
    <property type="entry name" value="TRIOKINASE/FMN CYCLASE"/>
    <property type="match status" value="1"/>
</dbReference>
<reference evidence="3" key="2">
    <citation type="journal article" date="2019" name="Mol. Plant Microbe Interact.">
        <title>Genome sequence resources for four phytopathogenic fungi from the Colletotrichum orbiculare species complex.</title>
        <authorList>
            <person name="Gan P."/>
            <person name="Tsushima A."/>
            <person name="Narusaka M."/>
            <person name="Narusaka Y."/>
            <person name="Takano Y."/>
            <person name="Kubo Y."/>
            <person name="Shirasu K."/>
        </authorList>
    </citation>
    <scope>GENOME REANNOTATION</scope>
    <source>
        <strain evidence="3">104-T / ATCC 96160 / CBS 514.97 / LARS 414 / MAFF 240422</strain>
    </source>
</reference>
<dbReference type="GO" id="GO:0005829">
    <property type="term" value="C:cytosol"/>
    <property type="evidence" value="ECO:0007669"/>
    <property type="project" value="TreeGrafter"/>
</dbReference>
<proteinExistence type="predicted"/>